<dbReference type="PROSITE" id="PS51318">
    <property type="entry name" value="TAT"/>
    <property type="match status" value="1"/>
</dbReference>
<evidence type="ECO:0008006" key="4">
    <source>
        <dbReference type="Google" id="ProtNLM"/>
    </source>
</evidence>
<dbReference type="Proteomes" id="UP000001817">
    <property type="component" value="Chromosome 1"/>
</dbReference>
<dbReference type="EMBL" id="CP000270">
    <property type="protein sequence ID" value="ABE31554.1"/>
    <property type="molecule type" value="Genomic_DNA"/>
</dbReference>
<sequence>MKTTIIPIVASGHAHHAHHHEHEHPHEHPHEHSDEHSDEHGGGQRAAKAATAALRIPLTRRELLRGTGVLMGTLAVSSVLSSFAPSRAWALELQGLDTHQGEVILAFTRQLYPHPTLDNAVYALVVKDLDAKAKADPAVRQQLADGVKQLDAQAGSDWLKRAPSDQARDVAALAGTPFFNTIRSTAVVSLYANTMAYAHFGYGASEGDGGYLNKGFNSLSWLPNPPASASGPIPTDS</sequence>
<protein>
    <recommendedName>
        <fullName evidence="4">Tat (Twin-arginine translocation) pathway signal sequence</fullName>
    </recommendedName>
</protein>
<gene>
    <name evidence="2" type="ORF">Bxe_A1400</name>
</gene>
<evidence type="ECO:0000313" key="2">
    <source>
        <dbReference type="EMBL" id="ABE31554.1"/>
    </source>
</evidence>
<dbReference type="InterPro" id="IPR006311">
    <property type="entry name" value="TAT_signal"/>
</dbReference>
<dbReference type="PATRIC" id="fig|266265.5.peg.3170"/>
<organism evidence="2 3">
    <name type="scientific">Paraburkholderia xenovorans (strain LB400)</name>
    <dbReference type="NCBI Taxonomy" id="266265"/>
    <lineage>
        <taxon>Bacteria</taxon>
        <taxon>Pseudomonadati</taxon>
        <taxon>Pseudomonadota</taxon>
        <taxon>Betaproteobacteria</taxon>
        <taxon>Burkholderiales</taxon>
        <taxon>Burkholderiaceae</taxon>
        <taxon>Paraburkholderia</taxon>
    </lineage>
</organism>
<dbReference type="RefSeq" id="WP_011489124.1">
    <property type="nucleotide sequence ID" value="NC_007951.1"/>
</dbReference>
<evidence type="ECO:0000313" key="3">
    <source>
        <dbReference type="Proteomes" id="UP000001817"/>
    </source>
</evidence>
<dbReference type="eggNOG" id="ENOG502ZBQ1">
    <property type="taxonomic scope" value="Bacteria"/>
</dbReference>
<dbReference type="AlphaFoldDB" id="Q13WI5"/>
<feature type="region of interest" description="Disordered" evidence="1">
    <location>
        <begin position="12"/>
        <end position="49"/>
    </location>
</feature>
<reference evidence="2 3" key="1">
    <citation type="journal article" date="2006" name="Proc. Natl. Acad. Sci. U.S.A.">
        <title>Burkholderia xenovorans LB400 harbors a multi-replicon, 9.73-Mbp genome shaped for versatility.</title>
        <authorList>
            <person name="Chain P.S."/>
            <person name="Denef V.J."/>
            <person name="Konstantinidis K.T."/>
            <person name="Vergez L.M."/>
            <person name="Agullo L."/>
            <person name="Reyes V.L."/>
            <person name="Hauser L."/>
            <person name="Cordova M."/>
            <person name="Gomez L."/>
            <person name="Gonzalez M."/>
            <person name="Land M."/>
            <person name="Lao V."/>
            <person name="Larimer F."/>
            <person name="LiPuma J.J."/>
            <person name="Mahenthiralingam E."/>
            <person name="Malfatti S.A."/>
            <person name="Marx C.J."/>
            <person name="Parnell J.J."/>
            <person name="Ramette A."/>
            <person name="Richardson P."/>
            <person name="Seeger M."/>
            <person name="Smith D."/>
            <person name="Spilker T."/>
            <person name="Sul W.J."/>
            <person name="Tsoi T.V."/>
            <person name="Ulrich L.E."/>
            <person name="Zhulin I.B."/>
            <person name="Tiedje J.M."/>
        </authorList>
    </citation>
    <scope>NUCLEOTIDE SEQUENCE [LARGE SCALE GENOMIC DNA]</scope>
    <source>
        <strain evidence="2 3">LB400</strain>
    </source>
</reference>
<name>Q13WI5_PARXL</name>
<dbReference type="OrthoDB" id="4929908at2"/>
<accession>Q13WI5</accession>
<dbReference type="KEGG" id="bxb:DR64_3563"/>
<feature type="compositionally biased region" description="Basic and acidic residues" evidence="1">
    <location>
        <begin position="20"/>
        <end position="42"/>
    </location>
</feature>
<dbReference type="KEGG" id="bxe:Bxe_A1400"/>
<proteinExistence type="predicted"/>
<keyword evidence="3" id="KW-1185">Reference proteome</keyword>
<evidence type="ECO:0000256" key="1">
    <source>
        <dbReference type="SAM" id="MobiDB-lite"/>
    </source>
</evidence>
<dbReference type="STRING" id="266265.Bxe_A1400"/>